<dbReference type="InterPro" id="IPR048287">
    <property type="entry name" value="TSPN-like_N"/>
</dbReference>
<keyword evidence="2" id="KW-0677">Repeat</keyword>
<feature type="compositionally biased region" description="Polar residues" evidence="4">
    <location>
        <begin position="278"/>
        <end position="290"/>
    </location>
</feature>
<dbReference type="PANTHER" id="PTHR24023">
    <property type="entry name" value="COLLAGEN ALPHA"/>
    <property type="match status" value="1"/>
</dbReference>
<feature type="compositionally biased region" description="Basic and acidic residues" evidence="4">
    <location>
        <begin position="503"/>
        <end position="512"/>
    </location>
</feature>
<sequence length="1277" mass="131265">MKMTSRVPPWVFGLFLLVLRFCRSSAQLWDERGPQGALDLTELIGVPLPPSVSFVTGFEGYPAYSFGPDANVGRLTKSFIPDPFYYDFAVTVTAKPTTRRGGVLFAITDAYQKIVHLGVALSEVEDGSQRVILYYTDPGTRAGTQEAASFKMGDLTGRWARFTLTVQGAEVRLYMDCEEYHRVAFTRSPQPLTFEASSGIFVGNAGGSGLERFVGSIQQLVLKSDPTAPDDQCEEDDPYASGYGSGDDAYEDIEGVDEVKKIVEEREYTMPFPELDPTHSSPVQAPPTESTRGDDEDEDIEETSGQEVEMTTVRVKSFQAETPASVFNTSLQVSPGQKGEPGPSGPPGEPGPPGHASGEGGAGEPGPRGPQGSQGPSGAPGVSGKDGQPGSNGGTGVPGATGIPGFPGLQGEPGPIGEKGDPGVGLQGLPGPPGPAGRPSKSSMFLEGSGFEDFDSDAEIIRVSVFYISIQGPPGSPGIPGQPGPPGSPSEELFPGPPGAPGKDGKEGERGESGLPGVDGKDGNPGSAGDRGDKGDAGVSGKPGAKGDQGPPGFPGLPGSEGAEGHPGHRGPSGPPGPPGPRGGSFSMDFEDSEGSGLQSGSGAMLSRGPQGPAGIPGLQGPKGNDGLDGSSGKPGLKGEAGATGPPGFPGLDGLKGEEGNKGESGQKGEAGRDGLSLPGTPGPPGPPGPLLNLRDLQLNDTDGAFNFSGMVEARGGPQGPKGDSGFPGVQGRPGLKGERGEPGFVIAADGSMMSDRAGPLRVQGDSGLQGPAGTQGPTGPTGPAGPKGEFGLPGRSGRPGLMGPKGESGDSAGRPGLPGLPGLPGRSGIFNCPKGTVFPVPPRPHCKMPSCSRMTLKYSCMLHVQSGKVKAHCQNHNELHPNGTIVVGNCQTGVQGEKGARGLPGMPAPPNSFPLRGGWGAIGDQGIKGEKGDKGEEGLTGLPGGSGRTGLVGPKGESVLGPPGHPGVPGSPGIPGYGRPGPVGPAGPPGPPGPSGSSSRYGSAVTISGPPGPPGPPGASGNAASLKTFATRESMMQHTVRDAEGTLAYVTSTGSLFLKVSQGWKEMQLGSLIYVSNNIIPQDEPRVAYQIRGDTMERIRSVNEKLNLVALNQPHSGDMMGLDTADRMCYEQAKAMGLAPNFRAFISSHRQDLVHVVYPGFRETLPVTNLRGDVMFRNWRSIFNGDGGAMDARIPIYSFDGRDVLADPFWPQKSIWHGSSSRGVRAVHKHCETWRADHMSVMGQSSSLTSGLLLGQQTRSCSNQYIVLCIETHKNL</sequence>
<evidence type="ECO:0000259" key="6">
    <source>
        <dbReference type="SMART" id="SM00210"/>
    </source>
</evidence>
<keyword evidence="1 5" id="KW-0732">Signal</keyword>
<dbReference type="GeneID" id="115025736"/>
<dbReference type="KEGG" id="cgob:115025736"/>
<feature type="signal peptide" evidence="5">
    <location>
        <begin position="1"/>
        <end position="26"/>
    </location>
</feature>
<dbReference type="RefSeq" id="XP_029314048.1">
    <property type="nucleotide sequence ID" value="XM_029458188.1"/>
</dbReference>
<dbReference type="GO" id="GO:0030198">
    <property type="term" value="P:extracellular matrix organization"/>
    <property type="evidence" value="ECO:0007669"/>
    <property type="project" value="TreeGrafter"/>
</dbReference>
<feature type="compositionally biased region" description="Low complexity" evidence="4">
    <location>
        <begin position="770"/>
        <end position="779"/>
    </location>
</feature>
<feature type="compositionally biased region" description="Gly residues" evidence="4">
    <location>
        <begin position="942"/>
        <end position="951"/>
    </location>
</feature>
<accession>A0A6J2RSW6</accession>
<feature type="region of interest" description="Disordered" evidence="4">
    <location>
        <begin position="756"/>
        <end position="826"/>
    </location>
</feature>
<feature type="region of interest" description="Disordered" evidence="4">
    <location>
        <begin position="270"/>
        <end position="450"/>
    </location>
</feature>
<feature type="compositionally biased region" description="Pro residues" evidence="4">
    <location>
        <begin position="681"/>
        <end position="690"/>
    </location>
</feature>
<dbReference type="SUPFAM" id="SSF56436">
    <property type="entry name" value="C-type lectin-like"/>
    <property type="match status" value="1"/>
</dbReference>
<feature type="region of interest" description="Disordered" evidence="4">
    <location>
        <begin position="710"/>
        <end position="743"/>
    </location>
</feature>
<dbReference type="Gene3D" id="2.60.120.200">
    <property type="match status" value="1"/>
</dbReference>
<feature type="chain" id="PRO_5026758288" evidence="5">
    <location>
        <begin position="27"/>
        <end position="1277"/>
    </location>
</feature>
<dbReference type="InterPro" id="IPR045463">
    <property type="entry name" value="XV/XVIII_trimerization_dom"/>
</dbReference>
<dbReference type="FunFam" id="2.60.120.200:FF:000039">
    <property type="entry name" value="Collagen XV alpha 1 chain"/>
    <property type="match status" value="1"/>
</dbReference>
<dbReference type="InParanoid" id="A0A6J2RSW6"/>
<name>A0A6J2RSW6_COTGO</name>
<dbReference type="GO" id="GO:0031012">
    <property type="term" value="C:extracellular matrix"/>
    <property type="evidence" value="ECO:0007669"/>
    <property type="project" value="TreeGrafter"/>
</dbReference>
<dbReference type="Pfam" id="PF01391">
    <property type="entry name" value="Collagen"/>
    <property type="match status" value="3"/>
</dbReference>
<dbReference type="Pfam" id="PF20010">
    <property type="entry name" value="Collagen_trimer"/>
    <property type="match status" value="1"/>
</dbReference>
<feature type="region of interest" description="Disordered" evidence="4">
    <location>
        <begin position="473"/>
        <end position="696"/>
    </location>
</feature>
<gene>
    <name evidence="8" type="primary">LOC115025736</name>
</gene>
<dbReference type="OrthoDB" id="10060752at2759"/>
<feature type="compositionally biased region" description="Gly residues" evidence="4">
    <location>
        <begin position="357"/>
        <end position="366"/>
    </location>
</feature>
<dbReference type="Proteomes" id="UP000504630">
    <property type="component" value="Chromosome 20"/>
</dbReference>
<dbReference type="InterPro" id="IPR050149">
    <property type="entry name" value="Collagen_superfamily"/>
</dbReference>
<feature type="compositionally biased region" description="Low complexity" evidence="4">
    <location>
        <begin position="996"/>
        <end position="1010"/>
    </location>
</feature>
<feature type="compositionally biased region" description="Acidic residues" evidence="4">
    <location>
        <begin position="294"/>
        <end position="304"/>
    </location>
</feature>
<dbReference type="InterPro" id="IPR016186">
    <property type="entry name" value="C-type_lectin-like/link_sf"/>
</dbReference>
<feature type="compositionally biased region" description="Basic and acidic residues" evidence="4">
    <location>
        <begin position="655"/>
        <end position="673"/>
    </location>
</feature>
<keyword evidence="7" id="KW-1185">Reference proteome</keyword>
<dbReference type="InterPro" id="IPR010515">
    <property type="entry name" value="Collagenase_NC10/endostatin"/>
</dbReference>
<reference evidence="8" key="1">
    <citation type="submission" date="2025-08" db="UniProtKB">
        <authorList>
            <consortium name="RefSeq"/>
        </authorList>
    </citation>
    <scope>IDENTIFICATION</scope>
</reference>
<dbReference type="InterPro" id="IPR013320">
    <property type="entry name" value="ConA-like_dom_sf"/>
</dbReference>
<dbReference type="InterPro" id="IPR016187">
    <property type="entry name" value="CTDL_fold"/>
</dbReference>
<feature type="region of interest" description="Disordered" evidence="4">
    <location>
        <begin position="225"/>
        <end position="250"/>
    </location>
</feature>
<proteinExistence type="predicted"/>
<evidence type="ECO:0000256" key="2">
    <source>
        <dbReference type="ARBA" id="ARBA00022737"/>
    </source>
</evidence>
<dbReference type="SUPFAM" id="SSF49899">
    <property type="entry name" value="Concanavalin A-like lectins/glucanases"/>
    <property type="match status" value="1"/>
</dbReference>
<evidence type="ECO:0000313" key="7">
    <source>
        <dbReference type="Proteomes" id="UP000504630"/>
    </source>
</evidence>
<dbReference type="GO" id="GO:0005581">
    <property type="term" value="C:collagen trimer"/>
    <property type="evidence" value="ECO:0007669"/>
    <property type="project" value="UniProtKB-KW"/>
</dbReference>
<feature type="compositionally biased region" description="Pro residues" evidence="4">
    <location>
        <begin position="983"/>
        <end position="995"/>
    </location>
</feature>
<feature type="compositionally biased region" description="Pro residues" evidence="4">
    <location>
        <begin position="343"/>
        <end position="353"/>
    </location>
</feature>
<dbReference type="SMART" id="SM00210">
    <property type="entry name" value="TSPN"/>
    <property type="match status" value="1"/>
</dbReference>
<protein>
    <submittedName>
        <fullName evidence="8">Collagen alpha-1(XVIII) chain-like</fullName>
    </submittedName>
</protein>
<dbReference type="AlphaFoldDB" id="A0A6J2RSW6"/>
<dbReference type="Gene3D" id="3.40.1620.70">
    <property type="match status" value="1"/>
</dbReference>
<dbReference type="GO" id="GO:0005615">
    <property type="term" value="C:extracellular space"/>
    <property type="evidence" value="ECO:0007669"/>
    <property type="project" value="TreeGrafter"/>
</dbReference>
<evidence type="ECO:0000313" key="8">
    <source>
        <dbReference type="RefSeq" id="XP_029314048.1"/>
    </source>
</evidence>
<feature type="domain" description="Thrombospondin-like N-terminal" evidence="6">
    <location>
        <begin position="37"/>
        <end position="226"/>
    </location>
</feature>
<feature type="compositionally biased region" description="Basic and acidic residues" evidence="4">
    <location>
        <begin position="928"/>
        <end position="938"/>
    </location>
</feature>
<feature type="compositionally biased region" description="Polar residues" evidence="4">
    <location>
        <begin position="319"/>
        <end position="334"/>
    </location>
</feature>
<evidence type="ECO:0000256" key="3">
    <source>
        <dbReference type="ARBA" id="ARBA00023119"/>
    </source>
</evidence>
<evidence type="ECO:0000256" key="5">
    <source>
        <dbReference type="SAM" id="SignalP"/>
    </source>
</evidence>
<evidence type="ECO:0000256" key="4">
    <source>
        <dbReference type="SAM" id="MobiDB-lite"/>
    </source>
</evidence>
<keyword evidence="3" id="KW-0176">Collagen</keyword>
<feature type="compositionally biased region" description="Pro residues" evidence="4">
    <location>
        <begin position="474"/>
        <end position="488"/>
    </location>
</feature>
<feature type="compositionally biased region" description="Gly residues" evidence="4">
    <location>
        <begin position="390"/>
        <end position="399"/>
    </location>
</feature>
<organism evidence="7 8">
    <name type="scientific">Cottoperca gobio</name>
    <name type="common">Frogmouth</name>
    <name type="synonym">Aphritis gobio</name>
    <dbReference type="NCBI Taxonomy" id="56716"/>
    <lineage>
        <taxon>Eukaryota</taxon>
        <taxon>Metazoa</taxon>
        <taxon>Chordata</taxon>
        <taxon>Craniata</taxon>
        <taxon>Vertebrata</taxon>
        <taxon>Euteleostomi</taxon>
        <taxon>Actinopterygii</taxon>
        <taxon>Neopterygii</taxon>
        <taxon>Teleostei</taxon>
        <taxon>Neoteleostei</taxon>
        <taxon>Acanthomorphata</taxon>
        <taxon>Eupercaria</taxon>
        <taxon>Perciformes</taxon>
        <taxon>Notothenioidei</taxon>
        <taxon>Bovichtidae</taxon>
        <taxon>Cottoperca</taxon>
    </lineage>
</organism>
<dbReference type="GO" id="GO:0030020">
    <property type="term" value="F:extracellular matrix structural constituent conferring tensile strength"/>
    <property type="evidence" value="ECO:0007669"/>
    <property type="project" value="TreeGrafter"/>
</dbReference>
<feature type="compositionally biased region" description="Low complexity" evidence="4">
    <location>
        <begin position="370"/>
        <end position="383"/>
    </location>
</feature>
<evidence type="ECO:0000256" key="1">
    <source>
        <dbReference type="ARBA" id="ARBA00022729"/>
    </source>
</evidence>
<dbReference type="InterPro" id="IPR008160">
    <property type="entry name" value="Collagen"/>
</dbReference>
<dbReference type="PANTHER" id="PTHR24023:SF1112">
    <property type="entry name" value="COL_CUTICLE_N DOMAIN-CONTAINING PROTEIN-RELATED"/>
    <property type="match status" value="1"/>
</dbReference>
<feature type="region of interest" description="Disordered" evidence="4">
    <location>
        <begin position="923"/>
        <end position="1025"/>
    </location>
</feature>
<dbReference type="Gene3D" id="3.10.100.10">
    <property type="entry name" value="Mannose-Binding Protein A, subunit A"/>
    <property type="match status" value="1"/>
</dbReference>
<dbReference type="Pfam" id="PF06482">
    <property type="entry name" value="Endostatin"/>
    <property type="match status" value="1"/>
</dbReference>